<feature type="signal peptide" evidence="1">
    <location>
        <begin position="1"/>
        <end position="20"/>
    </location>
</feature>
<keyword evidence="3" id="KW-1185">Reference proteome</keyword>
<evidence type="ECO:0000256" key="1">
    <source>
        <dbReference type="SAM" id="SignalP"/>
    </source>
</evidence>
<feature type="chain" id="PRO_5015351226" evidence="1">
    <location>
        <begin position="21"/>
        <end position="245"/>
    </location>
</feature>
<protein>
    <submittedName>
        <fullName evidence="2">Uncharacterized protein</fullName>
    </submittedName>
</protein>
<accession>A0A2R4MBQ4</accession>
<gene>
    <name evidence="2" type="ORF">MXMO3_00926</name>
</gene>
<evidence type="ECO:0000313" key="3">
    <source>
        <dbReference type="Proteomes" id="UP000258927"/>
    </source>
</evidence>
<name>A0A2R4MBQ4_9HYPH</name>
<keyword evidence="1" id="KW-0732">Signal</keyword>
<evidence type="ECO:0000313" key="2">
    <source>
        <dbReference type="EMBL" id="AVX03457.1"/>
    </source>
</evidence>
<dbReference type="AlphaFoldDB" id="A0A2R4MBQ4"/>
<organism evidence="2 3">
    <name type="scientific">Maritalea myrionectae</name>
    <dbReference type="NCBI Taxonomy" id="454601"/>
    <lineage>
        <taxon>Bacteria</taxon>
        <taxon>Pseudomonadati</taxon>
        <taxon>Pseudomonadota</taxon>
        <taxon>Alphaproteobacteria</taxon>
        <taxon>Hyphomicrobiales</taxon>
        <taxon>Devosiaceae</taxon>
        <taxon>Maritalea</taxon>
    </lineage>
</organism>
<reference evidence="2 3" key="1">
    <citation type="submission" date="2017-05" db="EMBL/GenBank/DDBJ databases">
        <title>Genome Analysis of Maritalea myrionectae HL2708#5.</title>
        <authorList>
            <consortium name="Cotde Inc.-PKNU"/>
            <person name="Jang D."/>
            <person name="Oh H.-M."/>
        </authorList>
    </citation>
    <scope>NUCLEOTIDE SEQUENCE [LARGE SCALE GENOMIC DNA]</scope>
    <source>
        <strain evidence="2 3">HL2708#5</strain>
    </source>
</reference>
<dbReference type="RefSeq" id="WP_117395096.1">
    <property type="nucleotide sequence ID" value="NZ_CP021330.1"/>
</dbReference>
<dbReference type="KEGG" id="mmyr:MXMO3_00926"/>
<dbReference type="Proteomes" id="UP000258927">
    <property type="component" value="Chromosome"/>
</dbReference>
<dbReference type="EMBL" id="CP021330">
    <property type="protein sequence ID" value="AVX03457.1"/>
    <property type="molecule type" value="Genomic_DNA"/>
</dbReference>
<proteinExistence type="predicted"/>
<sequence length="245" mass="27455">MRASNTVLALLVVAAVSATAFGTYQFGRQQSCEIADPIQIKLGETLMEIPGRYSPSLIVRYGQRKPERKFSDHYEGKLRHVYCHSKSDEPIEVSSVILNNSSMEFISEDDTYNLLSGVSVLSIAMGNFRLNTDEPFEGQQSEIELGGERFIKVGRNVAHSKFNLFSFTKNSTSVNYWAACEESFFGVVGCELHSKTEIPGFESRTSFIIDPGYRGNWQGRIYSLNEFPELNASINALIRSFSNTN</sequence>